<evidence type="ECO:0000256" key="8">
    <source>
        <dbReference type="ARBA" id="ARBA00047899"/>
    </source>
</evidence>
<feature type="region of interest" description="Disordered" evidence="10">
    <location>
        <begin position="1"/>
        <end position="45"/>
    </location>
</feature>
<dbReference type="SUPFAM" id="SSF56112">
    <property type="entry name" value="Protein kinase-like (PK-like)"/>
    <property type="match status" value="1"/>
</dbReference>
<dbReference type="GO" id="GO:0043066">
    <property type="term" value="P:negative regulation of apoptotic process"/>
    <property type="evidence" value="ECO:0007669"/>
    <property type="project" value="TreeGrafter"/>
</dbReference>
<feature type="region of interest" description="Disordered" evidence="10">
    <location>
        <begin position="328"/>
        <end position="353"/>
    </location>
</feature>
<evidence type="ECO:0000256" key="7">
    <source>
        <dbReference type="ARBA" id="ARBA00022840"/>
    </source>
</evidence>
<feature type="compositionally biased region" description="Polar residues" evidence="10">
    <location>
        <begin position="75"/>
        <end position="85"/>
    </location>
</feature>
<evidence type="ECO:0000256" key="10">
    <source>
        <dbReference type="SAM" id="MobiDB-lite"/>
    </source>
</evidence>
<evidence type="ECO:0000256" key="2">
    <source>
        <dbReference type="ARBA" id="ARBA00012513"/>
    </source>
</evidence>
<comment type="caution">
    <text evidence="12">The sequence shown here is derived from an EMBL/GenBank/DDBJ whole genome shotgun (WGS) entry which is preliminary data.</text>
</comment>
<evidence type="ECO:0000313" key="13">
    <source>
        <dbReference type="Proteomes" id="UP001187343"/>
    </source>
</evidence>
<feature type="domain" description="Protein kinase" evidence="11">
    <location>
        <begin position="369"/>
        <end position="604"/>
    </location>
</feature>
<accession>A0AA88Q4N2</accession>
<evidence type="ECO:0000313" key="12">
    <source>
        <dbReference type="EMBL" id="KAK2915658.1"/>
    </source>
</evidence>
<dbReference type="PANTHER" id="PTHR22984">
    <property type="entry name" value="SERINE/THREONINE-PROTEIN KINASE PIM"/>
    <property type="match status" value="1"/>
</dbReference>
<feature type="compositionally biased region" description="Polar residues" evidence="10">
    <location>
        <begin position="132"/>
        <end position="141"/>
    </location>
</feature>
<dbReference type="GO" id="GO:0007346">
    <property type="term" value="P:regulation of mitotic cell cycle"/>
    <property type="evidence" value="ECO:0007669"/>
    <property type="project" value="TreeGrafter"/>
</dbReference>
<sequence>MQKASIMYNVTNSPEKMESSRAQSSEQQNNPTEKHTEGRKGRACFRTMRKAVKRSFQTLKTKVCPCVPDREPSLENPQTSRQEPTAGTDPLESQPVFDYAQASQSSAVASAESSSDVFEDAFEYLPEETESSRAQPLSSAVVSAEKYPSSRPTDAPEQQNNPAENQIKGKKGHVCFRTMRKAVKRHFQTLKSKACPHVPDREPSHEDPQPSRRELTIGTDPLESQPVFDYAQAKQSSAVASAESSSDVFEDAFEYLPEETESSRAQASSSTVMSAEKYPSSFPTDAPEQQNNPTEKHKKGRKGHACLRTVWKAVKRSFQTLKTKVCPCVPDQEPSQENPQTPRQEPTARVDPLEYPPLRHGAEYFRSLYEVGEKLKLGEVIFYKGIRRSDGQQVLIKFIMKKYVFRMTLIADELFKPWCHEPIVMFTLQRPSSCDHIAQLYDWFIMEEHDVLIIEFPHSCVTLCEFIRQNRCHLNEKIGRRIMLQLTVALRHCLDRGVTLVTSVDKIVINPDTLQIKIVDFTGSGFPRESRYDSSSTEPALTAVKGLHRVLKELINGLLPLKKACLSKDCKDFLQKLQWTEEEYQNGRISVAESFKDIVDHAWFKEKSGWQQLSATLCSFFLGRLPSSPAS</sequence>
<feature type="compositionally biased region" description="Polar residues" evidence="10">
    <location>
        <begin position="333"/>
        <end position="344"/>
    </location>
</feature>
<dbReference type="GO" id="GO:0005524">
    <property type="term" value="F:ATP binding"/>
    <property type="evidence" value="ECO:0007669"/>
    <property type="project" value="UniProtKB-KW"/>
</dbReference>
<evidence type="ECO:0000256" key="3">
    <source>
        <dbReference type="ARBA" id="ARBA00022527"/>
    </source>
</evidence>
<evidence type="ECO:0000256" key="5">
    <source>
        <dbReference type="ARBA" id="ARBA00022741"/>
    </source>
</evidence>
<dbReference type="PANTHER" id="PTHR22984:SF11">
    <property type="entry name" value="AURORA KINASE-RELATED"/>
    <property type="match status" value="1"/>
</dbReference>
<name>A0AA88Q4N2_9TELE</name>
<protein>
    <recommendedName>
        <fullName evidence="2">non-specific serine/threonine protein kinase</fullName>
        <ecNumber evidence="2">2.7.11.1</ecNumber>
    </recommendedName>
</protein>
<comment type="similarity">
    <text evidence="1">Belongs to the protein kinase superfamily. CAMK Ser/Thr protein kinase family. PIM subfamily.</text>
</comment>
<dbReference type="GO" id="GO:0004674">
    <property type="term" value="F:protein serine/threonine kinase activity"/>
    <property type="evidence" value="ECO:0007669"/>
    <property type="project" value="UniProtKB-KW"/>
</dbReference>
<dbReference type="InterPro" id="IPR051138">
    <property type="entry name" value="PIM_Ser/Thr_kinase"/>
</dbReference>
<evidence type="ECO:0000256" key="4">
    <source>
        <dbReference type="ARBA" id="ARBA00022679"/>
    </source>
</evidence>
<evidence type="ECO:0000259" key="11">
    <source>
        <dbReference type="SMART" id="SM00220"/>
    </source>
</evidence>
<proteinExistence type="inferred from homology"/>
<feature type="compositionally biased region" description="Basic and acidic residues" evidence="10">
    <location>
        <begin position="198"/>
        <end position="215"/>
    </location>
</feature>
<comment type="catalytic activity">
    <reaction evidence="9">
        <text>L-seryl-[protein] + ATP = O-phospho-L-seryl-[protein] + ADP + H(+)</text>
        <dbReference type="Rhea" id="RHEA:17989"/>
        <dbReference type="Rhea" id="RHEA-COMP:9863"/>
        <dbReference type="Rhea" id="RHEA-COMP:11604"/>
        <dbReference type="ChEBI" id="CHEBI:15378"/>
        <dbReference type="ChEBI" id="CHEBI:29999"/>
        <dbReference type="ChEBI" id="CHEBI:30616"/>
        <dbReference type="ChEBI" id="CHEBI:83421"/>
        <dbReference type="ChEBI" id="CHEBI:456216"/>
        <dbReference type="EC" id="2.7.11.1"/>
    </reaction>
</comment>
<reference evidence="12" key="1">
    <citation type="submission" date="2023-08" db="EMBL/GenBank/DDBJ databases">
        <title>Chromosome-level Genome Assembly of mud carp (Cirrhinus molitorella).</title>
        <authorList>
            <person name="Liu H."/>
        </authorList>
    </citation>
    <scope>NUCLEOTIDE SEQUENCE</scope>
    <source>
        <strain evidence="12">Prfri</strain>
        <tissue evidence="12">Muscle</tissue>
    </source>
</reference>
<dbReference type="GO" id="GO:0005737">
    <property type="term" value="C:cytoplasm"/>
    <property type="evidence" value="ECO:0007669"/>
    <property type="project" value="TreeGrafter"/>
</dbReference>
<dbReference type="Gene3D" id="3.30.200.20">
    <property type="entry name" value="Phosphorylase Kinase, domain 1"/>
    <property type="match status" value="1"/>
</dbReference>
<feature type="compositionally biased region" description="Polar residues" evidence="10">
    <location>
        <begin position="8"/>
        <end position="31"/>
    </location>
</feature>
<gene>
    <name evidence="12" type="ORF">Q8A67_000032</name>
</gene>
<feature type="region of interest" description="Disordered" evidence="10">
    <location>
        <begin position="61"/>
        <end position="175"/>
    </location>
</feature>
<dbReference type="AlphaFoldDB" id="A0AA88Q4N2"/>
<dbReference type="SMART" id="SM00220">
    <property type="entry name" value="S_TKc"/>
    <property type="match status" value="1"/>
</dbReference>
<evidence type="ECO:0000256" key="1">
    <source>
        <dbReference type="ARBA" id="ARBA00005505"/>
    </source>
</evidence>
<organism evidence="12 13">
    <name type="scientific">Cirrhinus molitorella</name>
    <name type="common">mud carp</name>
    <dbReference type="NCBI Taxonomy" id="172907"/>
    <lineage>
        <taxon>Eukaryota</taxon>
        <taxon>Metazoa</taxon>
        <taxon>Chordata</taxon>
        <taxon>Craniata</taxon>
        <taxon>Vertebrata</taxon>
        <taxon>Euteleostomi</taxon>
        <taxon>Actinopterygii</taxon>
        <taxon>Neopterygii</taxon>
        <taxon>Teleostei</taxon>
        <taxon>Ostariophysi</taxon>
        <taxon>Cypriniformes</taxon>
        <taxon>Cyprinidae</taxon>
        <taxon>Labeoninae</taxon>
        <taxon>Labeonini</taxon>
        <taxon>Cirrhinus</taxon>
    </lineage>
</organism>
<keyword evidence="3" id="KW-0723">Serine/threonine-protein kinase</keyword>
<dbReference type="Proteomes" id="UP001187343">
    <property type="component" value="Unassembled WGS sequence"/>
</dbReference>
<dbReference type="EMBL" id="JAUYZG010000001">
    <property type="protein sequence ID" value="KAK2915658.1"/>
    <property type="molecule type" value="Genomic_DNA"/>
</dbReference>
<feature type="compositionally biased region" description="Polar residues" evidence="10">
    <location>
        <begin position="263"/>
        <end position="273"/>
    </location>
</feature>
<dbReference type="InterPro" id="IPR000719">
    <property type="entry name" value="Prot_kinase_dom"/>
</dbReference>
<feature type="compositionally biased region" description="Low complexity" evidence="10">
    <location>
        <begin position="100"/>
        <end position="116"/>
    </location>
</feature>
<dbReference type="EC" id="2.7.11.1" evidence="2"/>
<comment type="catalytic activity">
    <reaction evidence="8">
        <text>L-threonyl-[protein] + ATP = O-phospho-L-threonyl-[protein] + ADP + H(+)</text>
        <dbReference type="Rhea" id="RHEA:46608"/>
        <dbReference type="Rhea" id="RHEA-COMP:11060"/>
        <dbReference type="Rhea" id="RHEA-COMP:11605"/>
        <dbReference type="ChEBI" id="CHEBI:15378"/>
        <dbReference type="ChEBI" id="CHEBI:30013"/>
        <dbReference type="ChEBI" id="CHEBI:30616"/>
        <dbReference type="ChEBI" id="CHEBI:61977"/>
        <dbReference type="ChEBI" id="CHEBI:456216"/>
        <dbReference type="EC" id="2.7.11.1"/>
    </reaction>
</comment>
<feature type="compositionally biased region" description="Polar residues" evidence="10">
    <location>
        <begin position="281"/>
        <end position="293"/>
    </location>
</feature>
<keyword evidence="6" id="KW-0418">Kinase</keyword>
<feature type="region of interest" description="Disordered" evidence="10">
    <location>
        <begin position="256"/>
        <end position="302"/>
    </location>
</feature>
<evidence type="ECO:0000256" key="6">
    <source>
        <dbReference type="ARBA" id="ARBA00022777"/>
    </source>
</evidence>
<keyword evidence="7" id="KW-0067">ATP-binding</keyword>
<keyword evidence="5" id="KW-0547">Nucleotide-binding</keyword>
<dbReference type="InterPro" id="IPR011009">
    <property type="entry name" value="Kinase-like_dom_sf"/>
</dbReference>
<feature type="region of interest" description="Disordered" evidence="10">
    <location>
        <begin position="191"/>
        <end position="217"/>
    </location>
</feature>
<keyword evidence="13" id="KW-1185">Reference proteome</keyword>
<keyword evidence="4" id="KW-0808">Transferase</keyword>
<feature type="compositionally biased region" description="Polar residues" evidence="10">
    <location>
        <begin position="150"/>
        <end position="164"/>
    </location>
</feature>
<evidence type="ECO:0000256" key="9">
    <source>
        <dbReference type="ARBA" id="ARBA00048679"/>
    </source>
</evidence>
<feature type="compositionally biased region" description="Acidic residues" evidence="10">
    <location>
        <begin position="117"/>
        <end position="129"/>
    </location>
</feature>